<keyword evidence="2" id="KW-1185">Reference proteome</keyword>
<dbReference type="HOGENOM" id="CLU_2995692_0_0_6"/>
<sequence length="64" mass="7169">MEHGLLGTGNKESAGAWIPCDESLLEDLSTLGWEHINLIGEYVRSCRTRIGDGKFRPLRQLKLS</sequence>
<dbReference type="AlphaFoldDB" id="A0A068R653"/>
<protein>
    <submittedName>
        <fullName evidence="1">Uncharacterized protein</fullName>
    </submittedName>
</protein>
<dbReference type="Proteomes" id="UP000032735">
    <property type="component" value="Chromosome"/>
</dbReference>
<proteinExistence type="predicted"/>
<evidence type="ECO:0000313" key="2">
    <source>
        <dbReference type="Proteomes" id="UP000032735"/>
    </source>
</evidence>
<accession>A0A068R653</accession>
<name>A0A068R653_9GAMM</name>
<dbReference type="EMBL" id="FO704551">
    <property type="protein sequence ID" value="CDG21605.1"/>
    <property type="molecule type" value="Genomic_DNA"/>
</dbReference>
<reference evidence="1 2" key="1">
    <citation type="submission" date="2013-07" db="EMBL/GenBank/DDBJ databases">
        <authorList>
            <person name="Genoscope - CEA"/>
        </authorList>
    </citation>
    <scope>NUCLEOTIDE SEQUENCE [LARGE SCALE GENOMIC DNA]</scope>
    <source>
        <strain evidence="1 2">G6</strain>
    </source>
</reference>
<evidence type="ECO:0000313" key="1">
    <source>
        <dbReference type="EMBL" id="CDG21605.1"/>
    </source>
</evidence>
<organism evidence="1 2">
    <name type="scientific">Xenorhabdus poinarii G6</name>
    <dbReference type="NCBI Taxonomy" id="1354304"/>
    <lineage>
        <taxon>Bacteria</taxon>
        <taxon>Pseudomonadati</taxon>
        <taxon>Pseudomonadota</taxon>
        <taxon>Gammaproteobacteria</taxon>
        <taxon>Enterobacterales</taxon>
        <taxon>Morganellaceae</taxon>
        <taxon>Xenorhabdus</taxon>
    </lineage>
</organism>
<gene>
    <name evidence="1" type="ORF">XPG1_1950</name>
</gene>
<dbReference type="KEGG" id="xpo:XPG1_1950"/>